<organism evidence="1 2">
    <name type="scientific">Penicillium subrubescens</name>
    <dbReference type="NCBI Taxonomy" id="1316194"/>
    <lineage>
        <taxon>Eukaryota</taxon>
        <taxon>Fungi</taxon>
        <taxon>Dikarya</taxon>
        <taxon>Ascomycota</taxon>
        <taxon>Pezizomycotina</taxon>
        <taxon>Eurotiomycetes</taxon>
        <taxon>Eurotiomycetidae</taxon>
        <taxon>Eurotiales</taxon>
        <taxon>Aspergillaceae</taxon>
        <taxon>Penicillium</taxon>
    </lineage>
</organism>
<reference evidence="1 2" key="1">
    <citation type="submission" date="2016-10" db="EMBL/GenBank/DDBJ databases">
        <title>Genome sequence of the ascomycete fungus Penicillium subrubescens.</title>
        <authorList>
            <person name="De Vries R.P."/>
            <person name="Peng M."/>
            <person name="Dilokpimol A."/>
            <person name="Hilden K."/>
            <person name="Makela M.R."/>
            <person name="Grigoriev I."/>
            <person name="Riley R."/>
            <person name="Granchi Z."/>
        </authorList>
    </citation>
    <scope>NUCLEOTIDE SEQUENCE [LARGE SCALE GENOMIC DNA]</scope>
    <source>
        <strain evidence="1 2">CBS 132785</strain>
    </source>
</reference>
<keyword evidence="2" id="KW-1185">Reference proteome</keyword>
<dbReference type="AlphaFoldDB" id="A0A1Q5U190"/>
<dbReference type="EMBL" id="MNBE01000598">
    <property type="protein sequence ID" value="OKP06246.1"/>
    <property type="molecule type" value="Genomic_DNA"/>
</dbReference>
<name>A0A1Q5U190_9EURO</name>
<evidence type="ECO:0000313" key="2">
    <source>
        <dbReference type="Proteomes" id="UP000186955"/>
    </source>
</evidence>
<sequence length="213" mass="23090">MANTIKIPEKIQESAPNPNPGVRLREFLLQDPKAPAGLSNSLSVTLHGDLAERTEFYKMLEEVARVDSSYQKIKQSSTSMALVGLGLDVGGRRAIRCLLRLPKSKLRILGQALGEPSNDAILNYLDYESMCETKFKHLSADEQTEMVRDIRACTSANVQDSSRITAPTTWVSTTAQNSSSNYGKTGLPKASGAKVQVATPSIAATIQPSVSEH</sequence>
<gene>
    <name evidence="1" type="ORF">PENSUB_6236</name>
</gene>
<comment type="caution">
    <text evidence="1">The sequence shown here is derived from an EMBL/GenBank/DDBJ whole genome shotgun (WGS) entry which is preliminary data.</text>
</comment>
<dbReference type="Proteomes" id="UP000186955">
    <property type="component" value="Unassembled WGS sequence"/>
</dbReference>
<proteinExistence type="predicted"/>
<accession>A0A1Q5U190</accession>
<protein>
    <submittedName>
        <fullName evidence="1">Uncharacterized protein</fullName>
    </submittedName>
</protein>
<evidence type="ECO:0000313" key="1">
    <source>
        <dbReference type="EMBL" id="OKP06246.1"/>
    </source>
</evidence>